<dbReference type="AlphaFoldDB" id="A0A0A9BTJ8"/>
<dbReference type="EMBL" id="GBRH01233390">
    <property type="protein sequence ID" value="JAD64505.1"/>
    <property type="molecule type" value="Transcribed_RNA"/>
</dbReference>
<reference evidence="2" key="2">
    <citation type="journal article" date="2015" name="Data Brief">
        <title>Shoot transcriptome of the giant reed, Arundo donax.</title>
        <authorList>
            <person name="Barrero R.A."/>
            <person name="Guerrero F.D."/>
            <person name="Moolhuijzen P."/>
            <person name="Goolsby J.A."/>
            <person name="Tidwell J."/>
            <person name="Bellgard S.E."/>
            <person name="Bellgard M.I."/>
        </authorList>
    </citation>
    <scope>NUCLEOTIDE SEQUENCE</scope>
    <source>
        <tissue evidence="2">Shoot tissue taken approximately 20 cm above the soil surface</tissue>
    </source>
</reference>
<reference evidence="2" key="1">
    <citation type="submission" date="2014-09" db="EMBL/GenBank/DDBJ databases">
        <authorList>
            <person name="Magalhaes I.L.F."/>
            <person name="Oliveira U."/>
            <person name="Santos F.R."/>
            <person name="Vidigal T.H.D.A."/>
            <person name="Brescovit A.D."/>
            <person name="Santos A.J."/>
        </authorList>
    </citation>
    <scope>NUCLEOTIDE SEQUENCE</scope>
    <source>
        <tissue evidence="2">Shoot tissue taken approximately 20 cm above the soil surface</tissue>
    </source>
</reference>
<accession>A0A0A9BTJ8</accession>
<name>A0A0A9BTJ8_ARUDO</name>
<protein>
    <submittedName>
        <fullName evidence="2">Uncharacterized protein</fullName>
    </submittedName>
</protein>
<proteinExistence type="predicted"/>
<evidence type="ECO:0000256" key="1">
    <source>
        <dbReference type="SAM" id="MobiDB-lite"/>
    </source>
</evidence>
<organism evidence="2">
    <name type="scientific">Arundo donax</name>
    <name type="common">Giant reed</name>
    <name type="synonym">Donax arundinaceus</name>
    <dbReference type="NCBI Taxonomy" id="35708"/>
    <lineage>
        <taxon>Eukaryota</taxon>
        <taxon>Viridiplantae</taxon>
        <taxon>Streptophyta</taxon>
        <taxon>Embryophyta</taxon>
        <taxon>Tracheophyta</taxon>
        <taxon>Spermatophyta</taxon>
        <taxon>Magnoliopsida</taxon>
        <taxon>Liliopsida</taxon>
        <taxon>Poales</taxon>
        <taxon>Poaceae</taxon>
        <taxon>PACMAD clade</taxon>
        <taxon>Arundinoideae</taxon>
        <taxon>Arundineae</taxon>
        <taxon>Arundo</taxon>
    </lineage>
</organism>
<evidence type="ECO:0000313" key="2">
    <source>
        <dbReference type="EMBL" id="JAD64505.1"/>
    </source>
</evidence>
<feature type="region of interest" description="Disordered" evidence="1">
    <location>
        <begin position="1"/>
        <end position="22"/>
    </location>
</feature>
<sequence>MMVGPTRRNIVSSSDAASGPRISLPPHMNTCRSSMMYVSNLCSLNLEAESWC</sequence>